<keyword evidence="2 5" id="KW-0812">Transmembrane</keyword>
<protein>
    <recommendedName>
        <fullName evidence="6">ABC-2 type transporter transmembrane domain-containing protein</fullName>
    </recommendedName>
</protein>
<reference evidence="8" key="1">
    <citation type="journal article" date="2015" name="Nat. Genet.">
        <title>The genome and transcriptome of the zoonotic hookworm Ancylostoma ceylanicum identify infection-specific gene families.</title>
        <authorList>
            <person name="Schwarz E.M."/>
            <person name="Hu Y."/>
            <person name="Antoshechkin I."/>
            <person name="Miller M.M."/>
            <person name="Sternberg P.W."/>
            <person name="Aroian R.V."/>
        </authorList>
    </citation>
    <scope>NUCLEOTIDE SEQUENCE</scope>
    <source>
        <strain evidence="8">HY135</strain>
    </source>
</reference>
<dbReference type="GO" id="GO:0140359">
    <property type="term" value="F:ABC-type transporter activity"/>
    <property type="evidence" value="ECO:0007669"/>
    <property type="project" value="InterPro"/>
</dbReference>
<proteinExistence type="predicted"/>
<evidence type="ECO:0000313" key="8">
    <source>
        <dbReference type="Proteomes" id="UP000024635"/>
    </source>
</evidence>
<comment type="caution">
    <text evidence="7">The sequence shown here is derived from an EMBL/GenBank/DDBJ whole genome shotgun (WGS) entry which is preliminary data.</text>
</comment>
<sequence length="597" mass="67839">MFIRGNANVDPMPVNANQRGLTSDAALPTLREGQSWLTLSVRFRAVHVIISTLLDRDLALLFEDANHQILAQVTQLDVNDNLTEWIERLPKQLPAPGLGAVFEESWTEVLFNSRAYHSLPSSLNLLDNARLRSESPGVNSGVIRTSLHAYTPPVTAASSSSRYVTSGIVDTLLGPVIVLALALLTSTFVMFLVEERVSKFGHQQALTGISPMTFWGASFFYDFLLYSFACACFLAIFFFSGWMHGYLHFIVLLFALYFWSCVPFVYAVSFMFSSPSKANVLLIIWQLVAAFAAMLVVFLLGIPGMIDTSLLEFIRRLEDVIHNEKSFYKFVVGDFNAKLGKAEGDEYRIGKFGLGDRNENGSRLAGLLSSARLFHGNSIFIKKDYRRWTWESPNGTTRTEIDYILTNRRWCLFDVSVVPSFCCGSDRRLLRAKIRFSRKMEKNICHRGGRKEVVYDDTILAESLSEHNWDIAEDPTEDYKVLLEKLRVCADRASKPGTTNLERISKATKELLVKRRALRLDPHASRIEQLTANASCRRALHEDLQKFRRNKIMKAVEGKRSLKMCRRDLREYSVPMTALKNEDEIVTFSHREMECMV</sequence>
<feature type="transmembrane region" description="Helical" evidence="5">
    <location>
        <begin position="280"/>
        <end position="306"/>
    </location>
</feature>
<evidence type="ECO:0000256" key="2">
    <source>
        <dbReference type="ARBA" id="ARBA00022692"/>
    </source>
</evidence>
<gene>
    <name evidence="7" type="primary">Acey_s0003.g1664</name>
    <name evidence="7" type="ORF">Y032_0003g1664</name>
</gene>
<dbReference type="InterPro" id="IPR036691">
    <property type="entry name" value="Endo/exonu/phosph_ase_sf"/>
</dbReference>
<evidence type="ECO:0000256" key="3">
    <source>
        <dbReference type="ARBA" id="ARBA00022989"/>
    </source>
</evidence>
<evidence type="ECO:0000259" key="6">
    <source>
        <dbReference type="Pfam" id="PF12698"/>
    </source>
</evidence>
<feature type="transmembrane region" description="Helical" evidence="5">
    <location>
        <begin position="214"/>
        <end position="239"/>
    </location>
</feature>
<evidence type="ECO:0000256" key="4">
    <source>
        <dbReference type="ARBA" id="ARBA00023136"/>
    </source>
</evidence>
<dbReference type="Proteomes" id="UP000024635">
    <property type="component" value="Unassembled WGS sequence"/>
</dbReference>
<feature type="transmembrane region" description="Helical" evidence="5">
    <location>
        <begin position="245"/>
        <end position="268"/>
    </location>
</feature>
<dbReference type="Gene3D" id="3.60.10.10">
    <property type="entry name" value="Endonuclease/exonuclease/phosphatase"/>
    <property type="match status" value="1"/>
</dbReference>
<evidence type="ECO:0000256" key="5">
    <source>
        <dbReference type="SAM" id="Phobius"/>
    </source>
</evidence>
<keyword evidence="4 5" id="KW-0472">Membrane</keyword>
<feature type="transmembrane region" description="Helical" evidence="5">
    <location>
        <begin position="172"/>
        <end position="193"/>
    </location>
</feature>
<dbReference type="Pfam" id="PF12698">
    <property type="entry name" value="ABC2_membrane_3"/>
    <property type="match status" value="1"/>
</dbReference>
<accession>A0A016W0S1</accession>
<dbReference type="OrthoDB" id="8940249at2759"/>
<evidence type="ECO:0000313" key="7">
    <source>
        <dbReference type="EMBL" id="EYC32573.1"/>
    </source>
</evidence>
<keyword evidence="3 5" id="KW-1133">Transmembrane helix</keyword>
<dbReference type="EMBL" id="JARK01001339">
    <property type="protein sequence ID" value="EYC32573.1"/>
    <property type="molecule type" value="Genomic_DNA"/>
</dbReference>
<name>A0A016W0S1_9BILA</name>
<dbReference type="STRING" id="53326.A0A016W0S1"/>
<keyword evidence="8" id="KW-1185">Reference proteome</keyword>
<dbReference type="AlphaFoldDB" id="A0A016W0S1"/>
<evidence type="ECO:0000256" key="1">
    <source>
        <dbReference type="ARBA" id="ARBA00004141"/>
    </source>
</evidence>
<dbReference type="SUPFAM" id="SSF56219">
    <property type="entry name" value="DNase I-like"/>
    <property type="match status" value="1"/>
</dbReference>
<comment type="subcellular location">
    <subcellularLocation>
        <location evidence="1">Membrane</location>
        <topology evidence="1">Multi-pass membrane protein</topology>
    </subcellularLocation>
</comment>
<organism evidence="7 8">
    <name type="scientific">Ancylostoma ceylanicum</name>
    <dbReference type="NCBI Taxonomy" id="53326"/>
    <lineage>
        <taxon>Eukaryota</taxon>
        <taxon>Metazoa</taxon>
        <taxon>Ecdysozoa</taxon>
        <taxon>Nematoda</taxon>
        <taxon>Chromadorea</taxon>
        <taxon>Rhabditida</taxon>
        <taxon>Rhabditina</taxon>
        <taxon>Rhabditomorpha</taxon>
        <taxon>Strongyloidea</taxon>
        <taxon>Ancylostomatidae</taxon>
        <taxon>Ancylostomatinae</taxon>
        <taxon>Ancylostoma</taxon>
    </lineage>
</organism>
<feature type="domain" description="ABC-2 type transporter transmembrane" evidence="6">
    <location>
        <begin position="108"/>
        <end position="303"/>
    </location>
</feature>
<dbReference type="GO" id="GO:0016020">
    <property type="term" value="C:membrane"/>
    <property type="evidence" value="ECO:0007669"/>
    <property type="project" value="UniProtKB-SubCell"/>
</dbReference>
<dbReference type="InterPro" id="IPR013525">
    <property type="entry name" value="ABC2_TM"/>
</dbReference>